<dbReference type="PROSITE" id="PS50157">
    <property type="entry name" value="ZINC_FINGER_C2H2_2"/>
    <property type="match status" value="1"/>
</dbReference>
<organism evidence="10">
    <name type="scientific">Cyprideis torosa</name>
    <dbReference type="NCBI Taxonomy" id="163714"/>
    <lineage>
        <taxon>Eukaryota</taxon>
        <taxon>Metazoa</taxon>
        <taxon>Ecdysozoa</taxon>
        <taxon>Arthropoda</taxon>
        <taxon>Crustacea</taxon>
        <taxon>Oligostraca</taxon>
        <taxon>Ostracoda</taxon>
        <taxon>Podocopa</taxon>
        <taxon>Podocopida</taxon>
        <taxon>Cytherocopina</taxon>
        <taxon>Cytheroidea</taxon>
        <taxon>Cytherideidae</taxon>
        <taxon>Cyprideis</taxon>
    </lineage>
</organism>
<dbReference type="FunFam" id="3.30.160.60:FF:000688">
    <property type="entry name" value="zinc finger protein 197 isoform X1"/>
    <property type="match status" value="1"/>
</dbReference>
<keyword evidence="8" id="KW-0539">Nucleus</keyword>
<feature type="compositionally biased region" description="Basic residues" evidence="9">
    <location>
        <begin position="42"/>
        <end position="54"/>
    </location>
</feature>
<name>A0A7R8WNP6_9CRUS</name>
<dbReference type="SMART" id="SM00355">
    <property type="entry name" value="ZnF_C2H2"/>
    <property type="match status" value="1"/>
</dbReference>
<evidence type="ECO:0000256" key="7">
    <source>
        <dbReference type="ARBA" id="ARBA00023163"/>
    </source>
</evidence>
<evidence type="ECO:0000256" key="9">
    <source>
        <dbReference type="SAM" id="MobiDB-lite"/>
    </source>
</evidence>
<dbReference type="GO" id="GO:0003700">
    <property type="term" value="F:DNA-binding transcription factor activity"/>
    <property type="evidence" value="ECO:0007669"/>
    <property type="project" value="TreeGrafter"/>
</dbReference>
<dbReference type="OrthoDB" id="6515615at2759"/>
<dbReference type="FunFam" id="3.30.160.60:FF:001498">
    <property type="entry name" value="Zinc finger protein 404"/>
    <property type="match status" value="1"/>
</dbReference>
<feature type="region of interest" description="Disordered" evidence="9">
    <location>
        <begin position="1"/>
        <end position="54"/>
    </location>
</feature>
<keyword evidence="7" id="KW-0804">Transcription</keyword>
<dbReference type="InterPro" id="IPR051497">
    <property type="entry name" value="Dev/Hematopoietic_TF"/>
</dbReference>
<evidence type="ECO:0000256" key="6">
    <source>
        <dbReference type="ARBA" id="ARBA00023015"/>
    </source>
</evidence>
<keyword evidence="3" id="KW-0677">Repeat</keyword>
<evidence type="ECO:0000256" key="2">
    <source>
        <dbReference type="ARBA" id="ARBA00022723"/>
    </source>
</evidence>
<dbReference type="SUPFAM" id="SSF57667">
    <property type="entry name" value="beta-beta-alpha zinc fingers"/>
    <property type="match status" value="2"/>
</dbReference>
<dbReference type="GO" id="GO:0005634">
    <property type="term" value="C:nucleus"/>
    <property type="evidence" value="ECO:0007669"/>
    <property type="project" value="UniProtKB-SubCell"/>
</dbReference>
<dbReference type="Gene3D" id="3.30.160.60">
    <property type="entry name" value="Classic Zinc Finger"/>
    <property type="match status" value="3"/>
</dbReference>
<dbReference type="Pfam" id="PF00096">
    <property type="entry name" value="zf-C2H2"/>
    <property type="match status" value="1"/>
</dbReference>
<feature type="compositionally biased region" description="Basic and acidic residues" evidence="9">
    <location>
        <begin position="16"/>
        <end position="39"/>
    </location>
</feature>
<keyword evidence="5" id="KW-0862">Zinc</keyword>
<gene>
    <name evidence="10" type="ORF">CTOB1V02_LOCUS13021</name>
</gene>
<keyword evidence="2" id="KW-0479">Metal-binding</keyword>
<dbReference type="InterPro" id="IPR036236">
    <property type="entry name" value="Znf_C2H2_sf"/>
</dbReference>
<dbReference type="GO" id="GO:0006357">
    <property type="term" value="P:regulation of transcription by RNA polymerase II"/>
    <property type="evidence" value="ECO:0007669"/>
    <property type="project" value="TreeGrafter"/>
</dbReference>
<sequence>MAETKTDIGEPFVETPRSESEIAVKEEAAETADETEKTGHQANRRTKRKSPKTKKATVPYDCAICGKHFKQWSNLKTHEKVHTRERPYSSSNLQRHVRIHTGEKPFECRICDNGFKSSSDLKVKVDLNRAVSSREARDAAGKHLSLLWIAAFHEETREFVQVLFKFSEGQVVHGCREHRVGFTEDRSTKQGCK</sequence>
<reference evidence="10" key="1">
    <citation type="submission" date="2020-11" db="EMBL/GenBank/DDBJ databases">
        <authorList>
            <person name="Tran Van P."/>
        </authorList>
    </citation>
    <scope>NUCLEOTIDE SEQUENCE</scope>
</reference>
<protein>
    <submittedName>
        <fullName evidence="10">Uncharacterized protein</fullName>
    </submittedName>
</protein>
<evidence type="ECO:0000256" key="8">
    <source>
        <dbReference type="ARBA" id="ARBA00023242"/>
    </source>
</evidence>
<dbReference type="PANTHER" id="PTHR45993">
    <property type="entry name" value="B-CELL LYMPHOMA/LEUKEMIA 11"/>
    <property type="match status" value="1"/>
</dbReference>
<evidence type="ECO:0000256" key="3">
    <source>
        <dbReference type="ARBA" id="ARBA00022737"/>
    </source>
</evidence>
<proteinExistence type="predicted"/>
<evidence type="ECO:0000256" key="4">
    <source>
        <dbReference type="ARBA" id="ARBA00022771"/>
    </source>
</evidence>
<accession>A0A7R8WNP6</accession>
<dbReference type="GO" id="GO:0008270">
    <property type="term" value="F:zinc ion binding"/>
    <property type="evidence" value="ECO:0007669"/>
    <property type="project" value="UniProtKB-KW"/>
</dbReference>
<comment type="subcellular location">
    <subcellularLocation>
        <location evidence="1">Nucleus</location>
    </subcellularLocation>
</comment>
<dbReference type="InterPro" id="IPR013087">
    <property type="entry name" value="Znf_C2H2_type"/>
</dbReference>
<dbReference type="AlphaFoldDB" id="A0A7R8WNP6"/>
<evidence type="ECO:0000256" key="1">
    <source>
        <dbReference type="ARBA" id="ARBA00004123"/>
    </source>
</evidence>
<evidence type="ECO:0000256" key="5">
    <source>
        <dbReference type="ARBA" id="ARBA00022833"/>
    </source>
</evidence>
<keyword evidence="4" id="KW-0863">Zinc-finger</keyword>
<keyword evidence="6" id="KW-0805">Transcription regulation</keyword>
<dbReference type="EMBL" id="OB671703">
    <property type="protein sequence ID" value="CAD7235205.1"/>
    <property type="molecule type" value="Genomic_DNA"/>
</dbReference>
<dbReference type="PROSITE" id="PS00028">
    <property type="entry name" value="ZINC_FINGER_C2H2_1"/>
    <property type="match status" value="1"/>
</dbReference>
<dbReference type="GO" id="GO:0000978">
    <property type="term" value="F:RNA polymerase II cis-regulatory region sequence-specific DNA binding"/>
    <property type="evidence" value="ECO:0007669"/>
    <property type="project" value="TreeGrafter"/>
</dbReference>
<evidence type="ECO:0000313" key="10">
    <source>
        <dbReference type="EMBL" id="CAD7235205.1"/>
    </source>
</evidence>
<dbReference type="PANTHER" id="PTHR45993:SF10">
    <property type="entry name" value="ZINC FINGER PROTEIN 208 ISOFORM X1-RELATED"/>
    <property type="match status" value="1"/>
</dbReference>